<evidence type="ECO:0000256" key="1">
    <source>
        <dbReference type="SAM" id="SignalP"/>
    </source>
</evidence>
<dbReference type="Proteomes" id="UP000008062">
    <property type="component" value="Chromosome 4"/>
</dbReference>
<proteinExistence type="predicted"/>
<dbReference type="GeneID" id="13400883"/>
<keyword evidence="1" id="KW-0732">Signal</keyword>
<gene>
    <name evidence="2" type="ORF">MYCGRDRAFT_92221</name>
</gene>
<dbReference type="InParanoid" id="F9X9V0"/>
<dbReference type="AlphaFoldDB" id="F9X9V0"/>
<sequence length="193" mass="21315">MKLSTIVAFLPFCTALAIPKGVNVALDHNLALVPRQASAAFDVAFEWFAEVEGELEGESITESAEVELTPSGGPMGRNSAVAVQAGDPTMKINTKLEGNFATRIFVHKLNQQTGFEGWAEALWNRLTRRFDEPFHMSPGLPPKIRGVTATSSSFKLIAPRVARVDFVDPSGAIRRFFAKRYDFSRSDYSFERS</sequence>
<keyword evidence="3" id="KW-1185">Reference proteome</keyword>
<feature type="chain" id="PRO_5012542372" evidence="1">
    <location>
        <begin position="16"/>
        <end position="193"/>
    </location>
</feature>
<evidence type="ECO:0000313" key="2">
    <source>
        <dbReference type="EMBL" id="EGP88587.1"/>
    </source>
</evidence>
<feature type="signal peptide" evidence="1">
    <location>
        <begin position="1"/>
        <end position="15"/>
    </location>
</feature>
<dbReference type="KEGG" id="ztr:MYCGRDRAFT_92221"/>
<reference evidence="2 3" key="1">
    <citation type="journal article" date="2011" name="PLoS Genet.">
        <title>Finished genome of the fungal wheat pathogen Mycosphaerella graminicola reveals dispensome structure, chromosome plasticity, and stealth pathogenesis.</title>
        <authorList>
            <person name="Goodwin S.B."/>
            <person name="Ben M'barek S."/>
            <person name="Dhillon B."/>
            <person name="Wittenberg A.H.J."/>
            <person name="Crane C.F."/>
            <person name="Hane J.K."/>
            <person name="Foster A.J."/>
            <person name="Van der Lee T.A.J."/>
            <person name="Grimwood J."/>
            <person name="Aerts A."/>
            <person name="Antoniw J."/>
            <person name="Bailey A."/>
            <person name="Bluhm B."/>
            <person name="Bowler J."/>
            <person name="Bristow J."/>
            <person name="van der Burgt A."/>
            <person name="Canto-Canche B."/>
            <person name="Churchill A.C.L."/>
            <person name="Conde-Ferraez L."/>
            <person name="Cools H.J."/>
            <person name="Coutinho P.M."/>
            <person name="Csukai M."/>
            <person name="Dehal P."/>
            <person name="De Wit P."/>
            <person name="Donzelli B."/>
            <person name="van de Geest H.C."/>
            <person name="van Ham R.C.H.J."/>
            <person name="Hammond-Kosack K.E."/>
            <person name="Henrissat B."/>
            <person name="Kilian A."/>
            <person name="Kobayashi A.K."/>
            <person name="Koopmann E."/>
            <person name="Kourmpetis Y."/>
            <person name="Kuzniar A."/>
            <person name="Lindquist E."/>
            <person name="Lombard V."/>
            <person name="Maliepaard C."/>
            <person name="Martins N."/>
            <person name="Mehrabi R."/>
            <person name="Nap J.P.H."/>
            <person name="Ponomarenko A."/>
            <person name="Rudd J.J."/>
            <person name="Salamov A."/>
            <person name="Schmutz J."/>
            <person name="Schouten H.J."/>
            <person name="Shapiro H."/>
            <person name="Stergiopoulos I."/>
            <person name="Torriani S.F.F."/>
            <person name="Tu H."/>
            <person name="de Vries R.P."/>
            <person name="Waalwijk C."/>
            <person name="Ware S.B."/>
            <person name="Wiebenga A."/>
            <person name="Zwiers L.-H."/>
            <person name="Oliver R.P."/>
            <person name="Grigoriev I.V."/>
            <person name="Kema G.H.J."/>
        </authorList>
    </citation>
    <scope>NUCLEOTIDE SEQUENCE [LARGE SCALE GENOMIC DNA]</scope>
    <source>
        <strain evidence="3">CBS 115943 / IPO323</strain>
    </source>
</reference>
<organism evidence="2 3">
    <name type="scientific">Zymoseptoria tritici (strain CBS 115943 / IPO323)</name>
    <name type="common">Speckled leaf blotch fungus</name>
    <name type="synonym">Septoria tritici</name>
    <dbReference type="NCBI Taxonomy" id="336722"/>
    <lineage>
        <taxon>Eukaryota</taxon>
        <taxon>Fungi</taxon>
        <taxon>Dikarya</taxon>
        <taxon>Ascomycota</taxon>
        <taxon>Pezizomycotina</taxon>
        <taxon>Dothideomycetes</taxon>
        <taxon>Dothideomycetidae</taxon>
        <taxon>Mycosphaerellales</taxon>
        <taxon>Mycosphaerellaceae</taxon>
        <taxon>Zymoseptoria</taxon>
    </lineage>
</organism>
<name>F9X9V0_ZYMTI</name>
<accession>F9X9V0</accession>
<dbReference type="HOGENOM" id="CLU_1409829_0_0_1"/>
<dbReference type="EMBL" id="CM001199">
    <property type="protein sequence ID" value="EGP88587.1"/>
    <property type="molecule type" value="Genomic_DNA"/>
</dbReference>
<evidence type="ECO:0000313" key="3">
    <source>
        <dbReference type="Proteomes" id="UP000008062"/>
    </source>
</evidence>
<dbReference type="RefSeq" id="XP_003853611.1">
    <property type="nucleotide sequence ID" value="XM_003853563.1"/>
</dbReference>
<protein>
    <submittedName>
        <fullName evidence="2">Signal-peptide-containing protein</fullName>
    </submittedName>
</protein>